<sequence length="301" mass="34024">MGFTQEYGIDYDETFAPVTRLTSVKSLTAVVATHQWKLFQMDVKNVFLNDDFTKEFDFTSNSYDSVLFIRKSDRGLKLLLLYVDDMIITGGDTSSIHELKMHLSQEFEMKGLGLLNYFLGFEVTTRLDGYYLSQAKYASDLISQVGLTNNKTTSMPLETNAKLIPTDGTPLSDPTLYKKLVGSLVYLTITRPDIAHIVHIVSQFMTAPRSNHYATVLHILHYIKGTLFYVLHFATNSFIQLSAYSDVDWASDPTDRRSTTGYCFLLGNSPISWHSKKQIVVSRSNTEVECKVIANTTTELI</sequence>
<dbReference type="Proteomes" id="UP000189703">
    <property type="component" value="Unplaced"/>
</dbReference>
<dbReference type="STRING" id="4432.A0A1U8Q1D9"/>
<dbReference type="RefSeq" id="XP_019051796.1">
    <property type="nucleotide sequence ID" value="XM_019196251.1"/>
</dbReference>
<dbReference type="KEGG" id="nnu:109114112"/>
<dbReference type="AlphaFoldDB" id="A0A1U8Q1D9"/>
<feature type="domain" description="Reverse transcriptase Ty1/copia-type" evidence="1">
    <location>
        <begin position="51"/>
        <end position="158"/>
    </location>
</feature>
<keyword evidence="2" id="KW-1185">Reference proteome</keyword>
<organism evidence="2 3">
    <name type="scientific">Nelumbo nucifera</name>
    <name type="common">Sacred lotus</name>
    <dbReference type="NCBI Taxonomy" id="4432"/>
    <lineage>
        <taxon>Eukaryota</taxon>
        <taxon>Viridiplantae</taxon>
        <taxon>Streptophyta</taxon>
        <taxon>Embryophyta</taxon>
        <taxon>Tracheophyta</taxon>
        <taxon>Spermatophyta</taxon>
        <taxon>Magnoliopsida</taxon>
        <taxon>Proteales</taxon>
        <taxon>Nelumbonaceae</taxon>
        <taxon>Nelumbo</taxon>
    </lineage>
</organism>
<accession>A0A1U8Q1D9</accession>
<dbReference type="GeneID" id="109114112"/>
<dbReference type="Pfam" id="PF07727">
    <property type="entry name" value="RVT_2"/>
    <property type="match status" value="1"/>
</dbReference>
<dbReference type="SUPFAM" id="SSF56672">
    <property type="entry name" value="DNA/RNA polymerases"/>
    <property type="match status" value="1"/>
</dbReference>
<gene>
    <name evidence="3" type="primary">LOC109114112</name>
</gene>
<name>A0A1U8Q1D9_NELNU</name>
<dbReference type="CDD" id="cd09272">
    <property type="entry name" value="RNase_HI_RT_Ty1"/>
    <property type="match status" value="1"/>
</dbReference>
<evidence type="ECO:0000259" key="1">
    <source>
        <dbReference type="Pfam" id="PF07727"/>
    </source>
</evidence>
<dbReference type="PANTHER" id="PTHR11439:SF461">
    <property type="entry name" value="OS10G0432200 PROTEIN"/>
    <property type="match status" value="1"/>
</dbReference>
<protein>
    <submittedName>
        <fullName evidence="3">Uncharacterized protein LOC109114112</fullName>
    </submittedName>
</protein>
<dbReference type="PANTHER" id="PTHR11439">
    <property type="entry name" value="GAG-POL-RELATED RETROTRANSPOSON"/>
    <property type="match status" value="1"/>
</dbReference>
<dbReference type="InterPro" id="IPR043502">
    <property type="entry name" value="DNA/RNA_pol_sf"/>
</dbReference>
<dbReference type="InParanoid" id="A0A1U8Q1D9"/>
<proteinExistence type="predicted"/>
<dbReference type="InterPro" id="IPR013103">
    <property type="entry name" value="RVT_2"/>
</dbReference>
<evidence type="ECO:0000313" key="3">
    <source>
        <dbReference type="RefSeq" id="XP_019051796.1"/>
    </source>
</evidence>
<evidence type="ECO:0000313" key="2">
    <source>
        <dbReference type="Proteomes" id="UP000189703"/>
    </source>
</evidence>
<dbReference type="OrthoDB" id="2012657at2759"/>
<reference evidence="3" key="1">
    <citation type="submission" date="2025-08" db="UniProtKB">
        <authorList>
            <consortium name="RefSeq"/>
        </authorList>
    </citation>
    <scope>IDENTIFICATION</scope>
</reference>